<keyword evidence="1" id="KW-1277">Toxin-antitoxin system</keyword>
<dbReference type="STRING" id="589924.Ferp_2524"/>
<dbReference type="HOGENOM" id="CLU_155761_3_1_2"/>
<accession>D3S2R9</accession>
<organism evidence="2 3">
    <name type="scientific">Ferroglobus placidus (strain DSM 10642 / AEDII12DO)</name>
    <dbReference type="NCBI Taxonomy" id="589924"/>
    <lineage>
        <taxon>Archaea</taxon>
        <taxon>Methanobacteriati</taxon>
        <taxon>Methanobacteriota</taxon>
        <taxon>Archaeoglobi</taxon>
        <taxon>Archaeoglobales</taxon>
        <taxon>Archaeoglobaceae</taxon>
        <taxon>Ferroglobus</taxon>
    </lineage>
</organism>
<dbReference type="SUPFAM" id="SSF143011">
    <property type="entry name" value="RelE-like"/>
    <property type="match status" value="1"/>
</dbReference>
<reference evidence="3" key="1">
    <citation type="submission" date="2010-02" db="EMBL/GenBank/DDBJ databases">
        <title>Complete sequence of Ferroglobus placidus DSM 10642.</title>
        <authorList>
            <consortium name="US DOE Joint Genome Institute"/>
            <person name="Lucas S."/>
            <person name="Copeland A."/>
            <person name="Lapidus A."/>
            <person name="Cheng J.-F."/>
            <person name="Bruce D."/>
            <person name="Goodwin L."/>
            <person name="Pitluck S."/>
            <person name="Saunders E."/>
            <person name="Brettin T."/>
            <person name="Detter J.C."/>
            <person name="Han C."/>
            <person name="Tapia R."/>
            <person name="Larimer F."/>
            <person name="Land M."/>
            <person name="Hauser L."/>
            <person name="Kyrpides N."/>
            <person name="Ivanova N."/>
            <person name="Holmes D."/>
            <person name="Lovley D."/>
            <person name="Kyrpides N."/>
            <person name="Anderson I.J."/>
            <person name="Woyke T."/>
        </authorList>
    </citation>
    <scope>NUCLEOTIDE SEQUENCE [LARGE SCALE GENOMIC DNA]</scope>
    <source>
        <strain evidence="3">DSM 10642 / AEDII12DO</strain>
    </source>
</reference>
<dbReference type="PaxDb" id="589924-Ferp_2524"/>
<dbReference type="RefSeq" id="WP_012966964.1">
    <property type="nucleotide sequence ID" value="NC_013849.1"/>
</dbReference>
<sequence length="84" mass="10413">MYEIFLSRQAKKFLDSLDESNRERIKEKLRLLVENPFSLPYKKIKGRESTYRIRVGNFRIIYSIRGREIRILKIDKRERIYDRF</sequence>
<name>D3S2R9_FERPA</name>
<dbReference type="Pfam" id="PF05016">
    <property type="entry name" value="ParE_toxin"/>
    <property type="match status" value="1"/>
</dbReference>
<dbReference type="InterPro" id="IPR052747">
    <property type="entry name" value="TA_system_RelE_toxin"/>
</dbReference>
<keyword evidence="3" id="KW-1185">Reference proteome</keyword>
<protein>
    <submittedName>
        <fullName evidence="2">Plasmid stabilization system</fullName>
    </submittedName>
</protein>
<gene>
    <name evidence="2" type="ordered locus">Ferp_2524</name>
</gene>
<proteinExistence type="predicted"/>
<dbReference type="Gene3D" id="3.30.2310.20">
    <property type="entry name" value="RelE-like"/>
    <property type="match status" value="1"/>
</dbReference>
<dbReference type="GeneID" id="8780068"/>
<evidence type="ECO:0000313" key="3">
    <source>
        <dbReference type="Proteomes" id="UP000002613"/>
    </source>
</evidence>
<dbReference type="InterPro" id="IPR007712">
    <property type="entry name" value="RelE/ParE_toxin"/>
</dbReference>
<dbReference type="PANTHER" id="PTHR38813:SF1">
    <property type="entry name" value="TOXIN RELE1-RELATED"/>
    <property type="match status" value="1"/>
</dbReference>
<dbReference type="KEGG" id="fpl:Ferp_2524"/>
<dbReference type="AlphaFoldDB" id="D3S2R9"/>
<dbReference type="Proteomes" id="UP000002613">
    <property type="component" value="Chromosome"/>
</dbReference>
<dbReference type="EMBL" id="CP001899">
    <property type="protein sequence ID" value="ADC66631.1"/>
    <property type="molecule type" value="Genomic_DNA"/>
</dbReference>
<reference evidence="2 3" key="2">
    <citation type="journal article" date="2011" name="Stand. Genomic Sci.">
        <title>Complete genome sequence of Ferroglobus placidus AEDII12DO.</title>
        <authorList>
            <person name="Anderson I."/>
            <person name="Risso C."/>
            <person name="Holmes D."/>
            <person name="Lucas S."/>
            <person name="Copeland A."/>
            <person name="Lapidus A."/>
            <person name="Cheng J.F."/>
            <person name="Bruce D."/>
            <person name="Goodwin L."/>
            <person name="Pitluck S."/>
            <person name="Saunders E."/>
            <person name="Brettin T."/>
            <person name="Detter J.C."/>
            <person name="Han C."/>
            <person name="Tapia R."/>
            <person name="Larimer F."/>
            <person name="Land M."/>
            <person name="Hauser L."/>
            <person name="Woyke T."/>
            <person name="Lovley D."/>
            <person name="Kyrpides N."/>
            <person name="Ivanova N."/>
        </authorList>
    </citation>
    <scope>NUCLEOTIDE SEQUENCE [LARGE SCALE GENOMIC DNA]</scope>
    <source>
        <strain evidence="3">DSM 10642 / AEDII12DO</strain>
    </source>
</reference>
<dbReference type="PANTHER" id="PTHR38813">
    <property type="match status" value="1"/>
</dbReference>
<dbReference type="InterPro" id="IPR035093">
    <property type="entry name" value="RelE/ParE_toxin_dom_sf"/>
</dbReference>
<evidence type="ECO:0000256" key="1">
    <source>
        <dbReference type="ARBA" id="ARBA00022649"/>
    </source>
</evidence>
<evidence type="ECO:0000313" key="2">
    <source>
        <dbReference type="EMBL" id="ADC66631.1"/>
    </source>
</evidence>
<dbReference type="eggNOG" id="arCOG01665">
    <property type="taxonomic scope" value="Archaea"/>
</dbReference>